<dbReference type="Ensembl" id="ENSPFOT00000023528.1">
    <property type="protein sequence ID" value="ENSPFOP00000023222.1"/>
    <property type="gene ID" value="ENSPFOG00000023613.1"/>
</dbReference>
<feature type="transmembrane region" description="Helical" evidence="11">
    <location>
        <begin position="125"/>
        <end position="148"/>
    </location>
</feature>
<proteinExistence type="predicted"/>
<evidence type="ECO:0000256" key="2">
    <source>
        <dbReference type="ARBA" id="ARBA00022475"/>
    </source>
</evidence>
<keyword evidence="8" id="KW-0675">Receptor</keyword>
<reference evidence="13" key="3">
    <citation type="submission" date="2025-09" db="UniProtKB">
        <authorList>
            <consortium name="Ensembl"/>
        </authorList>
    </citation>
    <scope>IDENTIFICATION</scope>
</reference>
<dbReference type="EMBL" id="AYCK01021120">
    <property type="status" value="NOT_ANNOTATED_CDS"/>
    <property type="molecule type" value="Genomic_DNA"/>
</dbReference>
<keyword evidence="10" id="KW-0393">Immunoglobulin domain</keyword>
<dbReference type="GO" id="GO:0007166">
    <property type="term" value="P:cell surface receptor signaling pathway"/>
    <property type="evidence" value="ECO:0007669"/>
    <property type="project" value="TreeGrafter"/>
</dbReference>
<dbReference type="GO" id="GO:0009897">
    <property type="term" value="C:external side of plasma membrane"/>
    <property type="evidence" value="ECO:0007669"/>
    <property type="project" value="TreeGrafter"/>
</dbReference>
<feature type="domain" description="Ig-like" evidence="12">
    <location>
        <begin position="2"/>
        <end position="117"/>
    </location>
</feature>
<dbReference type="GO" id="GO:0031295">
    <property type="term" value="P:T cell costimulation"/>
    <property type="evidence" value="ECO:0007669"/>
    <property type="project" value="TreeGrafter"/>
</dbReference>
<comment type="subcellular location">
    <subcellularLocation>
        <location evidence="1">Cell membrane</location>
        <topology evidence="1">Single-pass type I membrane protein</topology>
    </subcellularLocation>
</comment>
<dbReference type="InterPro" id="IPR013106">
    <property type="entry name" value="Ig_V-set"/>
</dbReference>
<protein>
    <recommendedName>
        <fullName evidence="12">Ig-like domain-containing protein</fullName>
    </recommendedName>
</protein>
<keyword evidence="7" id="KW-1015">Disulfide bond</keyword>
<feature type="domain" description="Ig-like" evidence="12">
    <location>
        <begin position="133"/>
        <end position="262"/>
    </location>
</feature>
<dbReference type="GO" id="GO:0042130">
    <property type="term" value="P:negative regulation of T cell proliferation"/>
    <property type="evidence" value="ECO:0007669"/>
    <property type="project" value="TreeGrafter"/>
</dbReference>
<keyword evidence="3 11" id="KW-0812">Transmembrane</keyword>
<evidence type="ECO:0000256" key="11">
    <source>
        <dbReference type="SAM" id="Phobius"/>
    </source>
</evidence>
<dbReference type="Gene3D" id="2.60.40.10">
    <property type="entry name" value="Immunoglobulins"/>
    <property type="match status" value="3"/>
</dbReference>
<dbReference type="PANTHER" id="PTHR25466">
    <property type="entry name" value="T-LYMPHOCYTE ACTIVATION ANTIGEN"/>
    <property type="match status" value="1"/>
</dbReference>
<evidence type="ECO:0000256" key="4">
    <source>
        <dbReference type="ARBA" id="ARBA00022729"/>
    </source>
</evidence>
<sequence>MSSVSQHASGLQVEVFEGAESVQLPCRVEPSESDGSTAVWDQDDLRIPTVHVRQPDGDYLKDQNQCYRGRTAMMEDALQTGDLSLTLRKPTFTDSGTFTCTVRRLGEELHQEAVELQVKEAPAPVWLWVLVVPVVLVVLVIVAAVLYYRFKKKLTAVLPSETVEIREGVKSVLLPVKTQKRLHNVRVEWSRSDQRNIMIHVFENGQTEQQEDVYHGRTKMKADLQQTGDLSLTLRTPQLTDSGVYDCVVFRGGEKLLQKAVTLRVKESLMEEVEVADRAAFVLLPFKTAADLPAGSTVVWSRADKHGSVHEYQSGQNQSGRQNQEYLNRTEMNPDALRTGDLTLTLNCPRLGDSGVFICTVYSDEDEKIQKQKVLMLTVKGGFCF</sequence>
<dbReference type="GO" id="GO:0071222">
    <property type="term" value="P:cellular response to lipopolysaccharide"/>
    <property type="evidence" value="ECO:0007669"/>
    <property type="project" value="TreeGrafter"/>
</dbReference>
<evidence type="ECO:0000256" key="9">
    <source>
        <dbReference type="ARBA" id="ARBA00023180"/>
    </source>
</evidence>
<dbReference type="SUPFAM" id="SSF48726">
    <property type="entry name" value="Immunoglobulin"/>
    <property type="match status" value="3"/>
</dbReference>
<evidence type="ECO:0000313" key="14">
    <source>
        <dbReference type="Proteomes" id="UP000028760"/>
    </source>
</evidence>
<evidence type="ECO:0000256" key="6">
    <source>
        <dbReference type="ARBA" id="ARBA00023136"/>
    </source>
</evidence>
<reference evidence="14" key="1">
    <citation type="submission" date="2013-10" db="EMBL/GenBank/DDBJ databases">
        <authorList>
            <person name="Schartl M."/>
            <person name="Warren W."/>
        </authorList>
    </citation>
    <scope>NUCLEOTIDE SEQUENCE [LARGE SCALE GENOMIC DNA]</scope>
    <source>
        <strain evidence="14">female</strain>
    </source>
</reference>
<name>A0A096LVN1_POEFO</name>
<dbReference type="PANTHER" id="PTHR25466:SF14">
    <property type="entry name" value="BUTYROPHILIN SUBFAMILY 2 MEMBER A2-LIKE-RELATED"/>
    <property type="match status" value="1"/>
</dbReference>
<keyword evidence="9" id="KW-0325">Glycoprotein</keyword>
<dbReference type="GO" id="GO:0042102">
    <property type="term" value="P:positive regulation of T cell proliferation"/>
    <property type="evidence" value="ECO:0007669"/>
    <property type="project" value="TreeGrafter"/>
</dbReference>
<keyword evidence="14" id="KW-1185">Reference proteome</keyword>
<dbReference type="GeneTree" id="ENSGT01150000288053"/>
<dbReference type="OMA" id="YLNRTEM"/>
<dbReference type="InterPro" id="IPR051713">
    <property type="entry name" value="T-cell_Activation_Regulation"/>
</dbReference>
<evidence type="ECO:0000256" key="8">
    <source>
        <dbReference type="ARBA" id="ARBA00023170"/>
    </source>
</evidence>
<dbReference type="PROSITE" id="PS50835">
    <property type="entry name" value="IG_LIKE"/>
    <property type="match status" value="2"/>
</dbReference>
<keyword evidence="2" id="KW-1003">Cell membrane</keyword>
<keyword evidence="5 11" id="KW-1133">Transmembrane helix</keyword>
<dbReference type="AlphaFoldDB" id="A0A096LVN1"/>
<evidence type="ECO:0000256" key="5">
    <source>
        <dbReference type="ARBA" id="ARBA00022989"/>
    </source>
</evidence>
<dbReference type="InterPro" id="IPR013783">
    <property type="entry name" value="Ig-like_fold"/>
</dbReference>
<keyword evidence="6 11" id="KW-0472">Membrane</keyword>
<evidence type="ECO:0000313" key="13">
    <source>
        <dbReference type="Ensembl" id="ENSPFOP00000023222.1"/>
    </source>
</evidence>
<dbReference type="GO" id="GO:0006955">
    <property type="term" value="P:immune response"/>
    <property type="evidence" value="ECO:0007669"/>
    <property type="project" value="TreeGrafter"/>
</dbReference>
<dbReference type="SMART" id="SM00406">
    <property type="entry name" value="IGv"/>
    <property type="match status" value="2"/>
</dbReference>
<reference evidence="13" key="2">
    <citation type="submission" date="2025-08" db="UniProtKB">
        <authorList>
            <consortium name="Ensembl"/>
        </authorList>
    </citation>
    <scope>IDENTIFICATION</scope>
</reference>
<dbReference type="Proteomes" id="UP000028760">
    <property type="component" value="Unassembled WGS sequence"/>
</dbReference>
<accession>A0A096LVN1</accession>
<dbReference type="STRING" id="48698.ENSPFOP00000023222"/>
<dbReference type="Pfam" id="PF07686">
    <property type="entry name" value="V-set"/>
    <property type="match status" value="2"/>
</dbReference>
<dbReference type="InterPro" id="IPR007110">
    <property type="entry name" value="Ig-like_dom"/>
</dbReference>
<keyword evidence="4" id="KW-0732">Signal</keyword>
<evidence type="ECO:0000256" key="3">
    <source>
        <dbReference type="ARBA" id="ARBA00022692"/>
    </source>
</evidence>
<organism evidence="13 14">
    <name type="scientific">Poecilia formosa</name>
    <name type="common">Amazon molly</name>
    <name type="synonym">Limia formosa</name>
    <dbReference type="NCBI Taxonomy" id="48698"/>
    <lineage>
        <taxon>Eukaryota</taxon>
        <taxon>Metazoa</taxon>
        <taxon>Chordata</taxon>
        <taxon>Craniata</taxon>
        <taxon>Vertebrata</taxon>
        <taxon>Euteleostomi</taxon>
        <taxon>Actinopterygii</taxon>
        <taxon>Neopterygii</taxon>
        <taxon>Teleostei</taxon>
        <taxon>Neoteleostei</taxon>
        <taxon>Acanthomorphata</taxon>
        <taxon>Ovalentaria</taxon>
        <taxon>Atherinomorphae</taxon>
        <taxon>Cyprinodontiformes</taxon>
        <taxon>Poeciliidae</taxon>
        <taxon>Poeciliinae</taxon>
        <taxon>Poecilia</taxon>
    </lineage>
</organism>
<evidence type="ECO:0000256" key="10">
    <source>
        <dbReference type="ARBA" id="ARBA00023319"/>
    </source>
</evidence>
<dbReference type="SMART" id="SM00409">
    <property type="entry name" value="IG"/>
    <property type="match status" value="3"/>
</dbReference>
<evidence type="ECO:0000256" key="1">
    <source>
        <dbReference type="ARBA" id="ARBA00004251"/>
    </source>
</evidence>
<dbReference type="InterPro" id="IPR003599">
    <property type="entry name" value="Ig_sub"/>
</dbReference>
<evidence type="ECO:0000256" key="7">
    <source>
        <dbReference type="ARBA" id="ARBA00023157"/>
    </source>
</evidence>
<evidence type="ECO:0000259" key="12">
    <source>
        <dbReference type="PROSITE" id="PS50835"/>
    </source>
</evidence>
<dbReference type="InterPro" id="IPR036179">
    <property type="entry name" value="Ig-like_dom_sf"/>
</dbReference>